<feature type="domain" description="Aminoglycoside phosphotransferase" evidence="1">
    <location>
        <begin position="96"/>
        <end position="261"/>
    </location>
</feature>
<dbReference type="EMBL" id="KV460221">
    <property type="protein sequence ID" value="OBT97518.2"/>
    <property type="molecule type" value="Genomic_DNA"/>
</dbReference>
<accession>A0A1B8GNX8</accession>
<dbReference type="Pfam" id="PF01636">
    <property type="entry name" value="APH"/>
    <property type="match status" value="1"/>
</dbReference>
<dbReference type="GeneID" id="28837954"/>
<evidence type="ECO:0000259" key="1">
    <source>
        <dbReference type="Pfam" id="PF01636"/>
    </source>
</evidence>
<dbReference type="SUPFAM" id="SSF56112">
    <property type="entry name" value="Protein kinase-like (PK-like)"/>
    <property type="match status" value="1"/>
</dbReference>
<dbReference type="PANTHER" id="PTHR21310">
    <property type="entry name" value="AMINOGLYCOSIDE PHOSPHOTRANSFERASE-RELATED-RELATED"/>
    <property type="match status" value="1"/>
</dbReference>
<dbReference type="STRING" id="342668.A0A1B8GNX8"/>
<gene>
    <name evidence="2" type="ORF">VE01_04568</name>
</gene>
<sequence>MQRGWPGNAFWHSCKTTFRKIMSCTIPMFRRLWLYFPRRTHALTYRLLLQVGNKMYGRTLDWVQRVPFGLYIKHGPGKFVPRGEGPALKLVEQYTKVVAPRLIDLLTTESKTYLVMTRIPGIPLQEAIQSFSYAERSQLAADIRGCVSQFRQIPNPNDAAICSADGGPTFDYRLEDPAGPFDSEEAFNKHVIFRKSLRSAIHDHRHKIFFSHADFSPTNILVERGKLSGIVDFGCAGFYPEYWEYAKGIYGHFGLETAWPGSLSDAFSGLYKDELAAEKLLWENGNSF</sequence>
<keyword evidence="3" id="KW-1185">Reference proteome</keyword>
<dbReference type="PANTHER" id="PTHR21310:SF58">
    <property type="entry name" value="AMINOGLYCOSIDE PHOSPHOTRANSFERASE DOMAIN-CONTAINING PROTEIN"/>
    <property type="match status" value="1"/>
</dbReference>
<dbReference type="Gene3D" id="3.90.1200.10">
    <property type="match status" value="1"/>
</dbReference>
<proteinExistence type="predicted"/>
<dbReference type="InterPro" id="IPR002575">
    <property type="entry name" value="Aminoglycoside_PTrfase"/>
</dbReference>
<name>A0A1B8GNX8_9PEZI</name>
<dbReference type="AlphaFoldDB" id="A0A1B8GNX8"/>
<dbReference type="RefSeq" id="XP_018131251.2">
    <property type="nucleotide sequence ID" value="XM_018274039.2"/>
</dbReference>
<reference evidence="2 3" key="1">
    <citation type="submission" date="2016-03" db="EMBL/GenBank/DDBJ databases">
        <title>Comparative genomics of Pseudogymnoascus destructans, the fungus causing white-nose syndrome of bats.</title>
        <authorList>
            <person name="Palmer J.M."/>
            <person name="Drees K.P."/>
            <person name="Foster J.T."/>
            <person name="Lindner D.L."/>
        </authorList>
    </citation>
    <scope>NUCLEOTIDE SEQUENCE [LARGE SCALE GENOMIC DNA]</scope>
    <source>
        <strain evidence="2 3">UAMH 10579</strain>
    </source>
</reference>
<protein>
    <recommendedName>
        <fullName evidence="1">Aminoglycoside phosphotransferase domain-containing protein</fullName>
    </recommendedName>
</protein>
<dbReference type="InterPro" id="IPR011009">
    <property type="entry name" value="Kinase-like_dom_sf"/>
</dbReference>
<reference evidence="3" key="2">
    <citation type="journal article" date="2018" name="Nat. Commun.">
        <title>Extreme sensitivity to ultraviolet light in the fungal pathogen causing white-nose syndrome of bats.</title>
        <authorList>
            <person name="Palmer J.M."/>
            <person name="Drees K.P."/>
            <person name="Foster J.T."/>
            <person name="Lindner D.L."/>
        </authorList>
    </citation>
    <scope>NUCLEOTIDE SEQUENCE [LARGE SCALE GENOMIC DNA]</scope>
    <source>
        <strain evidence="3">UAMH 10579</strain>
    </source>
</reference>
<organism evidence="2 3">
    <name type="scientific">Pseudogymnoascus verrucosus</name>
    <dbReference type="NCBI Taxonomy" id="342668"/>
    <lineage>
        <taxon>Eukaryota</taxon>
        <taxon>Fungi</taxon>
        <taxon>Dikarya</taxon>
        <taxon>Ascomycota</taxon>
        <taxon>Pezizomycotina</taxon>
        <taxon>Leotiomycetes</taxon>
        <taxon>Thelebolales</taxon>
        <taxon>Thelebolaceae</taxon>
        <taxon>Pseudogymnoascus</taxon>
    </lineage>
</organism>
<evidence type="ECO:0000313" key="2">
    <source>
        <dbReference type="EMBL" id="OBT97518.2"/>
    </source>
</evidence>
<dbReference type="CDD" id="cd05120">
    <property type="entry name" value="APH_ChoK_like"/>
    <property type="match status" value="1"/>
</dbReference>
<dbReference type="InterPro" id="IPR051678">
    <property type="entry name" value="AGP_Transferase"/>
</dbReference>
<evidence type="ECO:0000313" key="3">
    <source>
        <dbReference type="Proteomes" id="UP000091956"/>
    </source>
</evidence>
<dbReference type="Proteomes" id="UP000091956">
    <property type="component" value="Unassembled WGS sequence"/>
</dbReference>